<dbReference type="EMBL" id="JAGINU010000001">
    <property type="protein sequence ID" value="MBP2370447.1"/>
    <property type="molecule type" value="Genomic_DNA"/>
</dbReference>
<proteinExistence type="predicted"/>
<protein>
    <submittedName>
        <fullName evidence="1">Uncharacterized protein</fullName>
    </submittedName>
</protein>
<dbReference type="Proteomes" id="UP001519295">
    <property type="component" value="Unassembled WGS sequence"/>
</dbReference>
<gene>
    <name evidence="1" type="ORF">JOF36_006143</name>
</gene>
<sequence>MARVHIKGFVLQKLLRDGPLWDHEVVAAVEDEYGVSGEYWAGTVRLTLTDLYSGGLLDEVGADVDPSRAGAGGGGGEKLMLRYQVNGFGRERMAQSGLSEAVR</sequence>
<name>A0ABS4W2L9_9PSEU</name>
<accession>A0ABS4W2L9</accession>
<keyword evidence="2" id="KW-1185">Reference proteome</keyword>
<organism evidence="1 2">
    <name type="scientific">Pseudonocardia parietis</name>
    <dbReference type="NCBI Taxonomy" id="570936"/>
    <lineage>
        <taxon>Bacteria</taxon>
        <taxon>Bacillati</taxon>
        <taxon>Actinomycetota</taxon>
        <taxon>Actinomycetes</taxon>
        <taxon>Pseudonocardiales</taxon>
        <taxon>Pseudonocardiaceae</taxon>
        <taxon>Pseudonocardia</taxon>
    </lineage>
</organism>
<reference evidence="1 2" key="1">
    <citation type="submission" date="2021-03" db="EMBL/GenBank/DDBJ databases">
        <title>Sequencing the genomes of 1000 actinobacteria strains.</title>
        <authorList>
            <person name="Klenk H.-P."/>
        </authorList>
    </citation>
    <scope>NUCLEOTIDE SEQUENCE [LARGE SCALE GENOMIC DNA]</scope>
    <source>
        <strain evidence="1 2">DSM 45256</strain>
    </source>
</reference>
<evidence type="ECO:0000313" key="2">
    <source>
        <dbReference type="Proteomes" id="UP001519295"/>
    </source>
</evidence>
<evidence type="ECO:0000313" key="1">
    <source>
        <dbReference type="EMBL" id="MBP2370447.1"/>
    </source>
</evidence>
<dbReference type="RefSeq" id="WP_210033736.1">
    <property type="nucleotide sequence ID" value="NZ_JAGINU010000001.1"/>
</dbReference>
<comment type="caution">
    <text evidence="1">The sequence shown here is derived from an EMBL/GenBank/DDBJ whole genome shotgun (WGS) entry which is preliminary data.</text>
</comment>